<keyword evidence="2" id="KW-1185">Reference proteome</keyword>
<evidence type="ECO:0000313" key="1">
    <source>
        <dbReference type="EMBL" id="AUI72716.1"/>
    </source>
</evidence>
<dbReference type="KEGG" id="lali:LA20249_11185"/>
<dbReference type="InterPro" id="IPR023137">
    <property type="entry name" value="BrxA_sf"/>
</dbReference>
<dbReference type="InterPro" id="IPR014948">
    <property type="entry name" value="BrxA"/>
</dbReference>
<protein>
    <recommendedName>
        <fullName evidence="3">Inner membrane protein</fullName>
    </recommendedName>
</protein>
<dbReference type="Proteomes" id="UP000234653">
    <property type="component" value="Chromosome"/>
</dbReference>
<evidence type="ECO:0000313" key="2">
    <source>
        <dbReference type="Proteomes" id="UP000234653"/>
    </source>
</evidence>
<dbReference type="Gene3D" id="1.10.3540.10">
    <property type="entry name" value="uncharacterized protein from magnetospirillum magneticum domain"/>
    <property type="match status" value="1"/>
</dbReference>
<gene>
    <name evidence="1" type="ORF">LA20249_11185</name>
</gene>
<organism evidence="1 2">
    <name type="scientific">Companilactobacillus alimentarius DSM 20249</name>
    <dbReference type="NCBI Taxonomy" id="1423720"/>
    <lineage>
        <taxon>Bacteria</taxon>
        <taxon>Bacillati</taxon>
        <taxon>Bacillota</taxon>
        <taxon>Bacilli</taxon>
        <taxon>Lactobacillales</taxon>
        <taxon>Lactobacillaceae</taxon>
        <taxon>Companilactobacillus</taxon>
    </lineage>
</organism>
<dbReference type="RefSeq" id="WP_057739066.1">
    <property type="nucleotide sequence ID" value="NZ_AZDQ01000036.1"/>
</dbReference>
<name>A0A2K9HL82_9LACO</name>
<dbReference type="EMBL" id="CP018867">
    <property type="protein sequence ID" value="AUI72716.1"/>
    <property type="molecule type" value="Genomic_DNA"/>
</dbReference>
<dbReference type="Pfam" id="PF08849">
    <property type="entry name" value="BrxA"/>
    <property type="match status" value="1"/>
</dbReference>
<dbReference type="OrthoDB" id="3078533at2"/>
<dbReference type="AlphaFoldDB" id="A0A2K9HL82"/>
<proteinExistence type="predicted"/>
<sequence length="197" mass="23171">MKKYSAGMVSHAFWLNEFSQYIDLVNDGISTEEIKRKSIEDNCFKQSTKARAKDIFNILNRRVGSLDEDYLELYPRLDITSQKMVNLITVMNNNQLFKEFMYETYRDELIVGDAKLYDYEVESFFNQKIQESEQIANWTDVTIKRLAGVFKTFNREAGLLKNQSKYDDVIRPVIDYRLEDLLVTKKNSEMLAILLGR</sequence>
<accession>A0A2K9HL82</accession>
<evidence type="ECO:0008006" key="3">
    <source>
        <dbReference type="Google" id="ProtNLM"/>
    </source>
</evidence>
<reference evidence="1 2" key="1">
    <citation type="submission" date="2016-12" db="EMBL/GenBank/DDBJ databases">
        <title>The whole genome sequencing and assembly of Lactobacillus alimentarius DSM 20249T strain.</title>
        <authorList>
            <person name="Lee Y.-J."/>
            <person name="Yi H."/>
            <person name="Bahn Y.-S."/>
            <person name="Kim J.F."/>
            <person name="Lee D.-W."/>
        </authorList>
    </citation>
    <scope>NUCLEOTIDE SEQUENCE [LARGE SCALE GENOMIC DNA]</scope>
    <source>
        <strain evidence="1 2">DSM 20249</strain>
    </source>
</reference>
<dbReference type="STRING" id="1423720.FC67_GL001089"/>